<feature type="compositionally biased region" description="Polar residues" evidence="2">
    <location>
        <begin position="1984"/>
        <end position="1994"/>
    </location>
</feature>
<feature type="compositionally biased region" description="Polar residues" evidence="2">
    <location>
        <begin position="4209"/>
        <end position="4224"/>
    </location>
</feature>
<feature type="compositionally biased region" description="Polar residues" evidence="2">
    <location>
        <begin position="3815"/>
        <end position="3830"/>
    </location>
</feature>
<feature type="region of interest" description="Disordered" evidence="2">
    <location>
        <begin position="3555"/>
        <end position="3640"/>
    </location>
</feature>
<feature type="compositionally biased region" description="Polar residues" evidence="2">
    <location>
        <begin position="860"/>
        <end position="875"/>
    </location>
</feature>
<feature type="region of interest" description="Disordered" evidence="2">
    <location>
        <begin position="2039"/>
        <end position="2063"/>
    </location>
</feature>
<feature type="region of interest" description="Disordered" evidence="2">
    <location>
        <begin position="3910"/>
        <end position="3973"/>
    </location>
</feature>
<feature type="compositionally biased region" description="Polar residues" evidence="2">
    <location>
        <begin position="1648"/>
        <end position="1663"/>
    </location>
</feature>
<feature type="region of interest" description="Disordered" evidence="2">
    <location>
        <begin position="4206"/>
        <end position="4229"/>
    </location>
</feature>
<feature type="compositionally biased region" description="Polar residues" evidence="2">
    <location>
        <begin position="3954"/>
        <end position="3964"/>
    </location>
</feature>
<feature type="compositionally biased region" description="Polar residues" evidence="2">
    <location>
        <begin position="4348"/>
        <end position="4358"/>
    </location>
</feature>
<dbReference type="InterPro" id="IPR029071">
    <property type="entry name" value="Ubiquitin-like_domsf"/>
</dbReference>
<feature type="region of interest" description="Disordered" evidence="2">
    <location>
        <begin position="3161"/>
        <end position="3189"/>
    </location>
</feature>
<feature type="region of interest" description="Disordered" evidence="2">
    <location>
        <begin position="3024"/>
        <end position="3048"/>
    </location>
</feature>
<dbReference type="FunFam" id="2.30.29.30:FF:000002">
    <property type="entry name" value="Band 4.1-like protein 5 isoform 1"/>
    <property type="match status" value="1"/>
</dbReference>
<feature type="compositionally biased region" description="Polar residues" evidence="2">
    <location>
        <begin position="3027"/>
        <end position="3042"/>
    </location>
</feature>
<dbReference type="InterPro" id="IPR018979">
    <property type="entry name" value="FERM_N"/>
</dbReference>
<feature type="compositionally biased region" description="Polar residues" evidence="2">
    <location>
        <begin position="1393"/>
        <end position="1403"/>
    </location>
</feature>
<feature type="region of interest" description="Disordered" evidence="2">
    <location>
        <begin position="1979"/>
        <end position="2019"/>
    </location>
</feature>
<feature type="region of interest" description="Disordered" evidence="2">
    <location>
        <begin position="2767"/>
        <end position="2853"/>
    </location>
</feature>
<feature type="compositionally biased region" description="Polar residues" evidence="2">
    <location>
        <begin position="2181"/>
        <end position="2191"/>
    </location>
</feature>
<feature type="compositionally biased region" description="Polar residues" evidence="2">
    <location>
        <begin position="3166"/>
        <end position="3176"/>
    </location>
</feature>
<feature type="region of interest" description="Disordered" evidence="2">
    <location>
        <begin position="4344"/>
        <end position="4427"/>
    </location>
</feature>
<feature type="region of interest" description="Disordered" evidence="2">
    <location>
        <begin position="1388"/>
        <end position="1417"/>
    </location>
</feature>
<feature type="compositionally biased region" description="Polar residues" evidence="2">
    <location>
        <begin position="4012"/>
        <end position="4031"/>
    </location>
</feature>
<feature type="compositionally biased region" description="Polar residues" evidence="2">
    <location>
        <begin position="3757"/>
        <end position="3767"/>
    </location>
</feature>
<feature type="compositionally biased region" description="Basic and acidic residues" evidence="2">
    <location>
        <begin position="2947"/>
        <end position="2962"/>
    </location>
</feature>
<dbReference type="CDD" id="cd01765">
    <property type="entry name" value="FERM_F0_F1"/>
    <property type="match status" value="1"/>
</dbReference>
<dbReference type="GO" id="GO:0005886">
    <property type="term" value="C:plasma membrane"/>
    <property type="evidence" value="ECO:0007669"/>
    <property type="project" value="TreeGrafter"/>
</dbReference>
<feature type="region of interest" description="Disordered" evidence="2">
    <location>
        <begin position="2176"/>
        <end position="2205"/>
    </location>
</feature>
<feature type="compositionally biased region" description="Basic and acidic residues" evidence="2">
    <location>
        <begin position="3932"/>
        <end position="3947"/>
    </location>
</feature>
<dbReference type="PANTHER" id="PTHR23280">
    <property type="entry name" value="4.1 G PROTEIN"/>
    <property type="match status" value="1"/>
</dbReference>
<evidence type="ECO:0000313" key="4">
    <source>
        <dbReference type="EMBL" id="CAD6184231.1"/>
    </source>
</evidence>
<feature type="region of interest" description="Disordered" evidence="2">
    <location>
        <begin position="454"/>
        <end position="479"/>
    </location>
</feature>
<feature type="region of interest" description="Disordered" evidence="2">
    <location>
        <begin position="1251"/>
        <end position="1274"/>
    </location>
</feature>
<feature type="region of interest" description="Disordered" evidence="2">
    <location>
        <begin position="1842"/>
        <end position="1866"/>
    </location>
</feature>
<dbReference type="InterPro" id="IPR014352">
    <property type="entry name" value="FERM/acyl-CoA-bd_prot_sf"/>
</dbReference>
<dbReference type="GO" id="GO:0005198">
    <property type="term" value="F:structural molecule activity"/>
    <property type="evidence" value="ECO:0007669"/>
    <property type="project" value="InterPro"/>
</dbReference>
<feature type="region of interest" description="Disordered" evidence="2">
    <location>
        <begin position="1546"/>
        <end position="1670"/>
    </location>
</feature>
<dbReference type="SMART" id="SM00295">
    <property type="entry name" value="B41"/>
    <property type="match status" value="1"/>
</dbReference>
<evidence type="ECO:0000313" key="5">
    <source>
        <dbReference type="Proteomes" id="UP000835052"/>
    </source>
</evidence>
<keyword evidence="1" id="KW-0597">Phosphoprotein</keyword>
<feature type="compositionally biased region" description="Polar residues" evidence="2">
    <location>
        <begin position="3421"/>
        <end position="3436"/>
    </location>
</feature>
<dbReference type="Pfam" id="PF09380">
    <property type="entry name" value="FERM_C"/>
    <property type="match status" value="1"/>
</dbReference>
<feature type="compositionally biased region" description="Basic residues" evidence="2">
    <location>
        <begin position="4678"/>
        <end position="4687"/>
    </location>
</feature>
<dbReference type="Pfam" id="PF00373">
    <property type="entry name" value="FERM_M"/>
    <property type="match status" value="1"/>
</dbReference>
<dbReference type="Gene3D" id="2.30.29.30">
    <property type="entry name" value="Pleckstrin-homology domain (PH domain)/Phosphotyrosine-binding domain (PTB)"/>
    <property type="match status" value="1"/>
</dbReference>
<dbReference type="EMBL" id="CAJGYM010000001">
    <property type="protein sequence ID" value="CAD6184231.1"/>
    <property type="molecule type" value="Genomic_DNA"/>
</dbReference>
<feature type="region of interest" description="Disordered" evidence="2">
    <location>
        <begin position="4009"/>
        <end position="4035"/>
    </location>
</feature>
<dbReference type="PANTHER" id="PTHR23280:SF21">
    <property type="entry name" value="PROTEIN 4.1 HOMOLOG"/>
    <property type="match status" value="1"/>
</dbReference>
<feature type="compositionally biased region" description="Polar residues" evidence="2">
    <location>
        <begin position="1196"/>
        <end position="1206"/>
    </location>
</feature>
<dbReference type="InterPro" id="IPR018980">
    <property type="entry name" value="FERM_PH-like_C"/>
</dbReference>
<dbReference type="CDD" id="cd14473">
    <property type="entry name" value="FERM_B-lobe"/>
    <property type="match status" value="1"/>
</dbReference>
<accession>A0A8S1GMM2</accession>
<dbReference type="InterPro" id="IPR019749">
    <property type="entry name" value="Band_41_domain"/>
</dbReference>
<feature type="compositionally biased region" description="Polar residues" evidence="2">
    <location>
        <begin position="1451"/>
        <end position="1466"/>
    </location>
</feature>
<feature type="region of interest" description="Disordered" evidence="2">
    <location>
        <begin position="2630"/>
        <end position="2654"/>
    </location>
</feature>
<evidence type="ECO:0000256" key="1">
    <source>
        <dbReference type="ARBA" id="ARBA00022553"/>
    </source>
</evidence>
<feature type="region of interest" description="Disordered" evidence="2">
    <location>
        <begin position="1054"/>
        <end position="1077"/>
    </location>
</feature>
<feature type="region of interest" description="Disordered" evidence="2">
    <location>
        <begin position="3223"/>
        <end position="3247"/>
    </location>
</feature>
<dbReference type="OrthoDB" id="6589456at2759"/>
<feature type="domain" description="FERM" evidence="3">
    <location>
        <begin position="32"/>
        <end position="316"/>
    </location>
</feature>
<feature type="compositionally biased region" description="Polar residues" evidence="2">
    <location>
        <begin position="1845"/>
        <end position="1860"/>
    </location>
</feature>
<dbReference type="SMART" id="SM01196">
    <property type="entry name" value="FERM_C"/>
    <property type="match status" value="1"/>
</dbReference>
<feature type="region of interest" description="Disordered" evidence="2">
    <location>
        <begin position="994"/>
        <end position="1021"/>
    </location>
</feature>
<feature type="compositionally biased region" description="Polar residues" evidence="2">
    <location>
        <begin position="2436"/>
        <end position="2451"/>
    </location>
</feature>
<comment type="caution">
    <text evidence="4">The sequence shown here is derived from an EMBL/GenBank/DDBJ whole genome shotgun (WGS) entry which is preliminary data.</text>
</comment>
<feature type="compositionally biased region" description="Polar residues" evidence="2">
    <location>
        <begin position="1787"/>
        <end position="1797"/>
    </location>
</feature>
<feature type="region of interest" description="Disordered" evidence="2">
    <location>
        <begin position="2925"/>
        <end position="2993"/>
    </location>
</feature>
<feature type="compositionally biased region" description="Polar residues" evidence="2">
    <location>
        <begin position="4406"/>
        <end position="4421"/>
    </location>
</feature>
<dbReference type="InterPro" id="IPR008379">
    <property type="entry name" value="Band_4.1_C"/>
</dbReference>
<name>A0A8S1GMM2_9PELO</name>
<dbReference type="InterPro" id="IPR035963">
    <property type="entry name" value="FERM_2"/>
</dbReference>
<feature type="compositionally biased region" description="Polar residues" evidence="2">
    <location>
        <begin position="3363"/>
        <end position="3373"/>
    </location>
</feature>
<dbReference type="Proteomes" id="UP000835052">
    <property type="component" value="Unassembled WGS sequence"/>
</dbReference>
<feature type="region of interest" description="Disordered" evidence="2">
    <location>
        <begin position="2374"/>
        <end position="2402"/>
    </location>
</feature>
<reference evidence="4" key="1">
    <citation type="submission" date="2020-10" db="EMBL/GenBank/DDBJ databases">
        <authorList>
            <person name="Kikuchi T."/>
        </authorList>
    </citation>
    <scope>NUCLEOTIDE SEQUENCE</scope>
    <source>
        <strain evidence="4">NKZ352</strain>
    </source>
</reference>
<feature type="region of interest" description="Disordered" evidence="2">
    <location>
        <begin position="3752"/>
        <end position="3781"/>
    </location>
</feature>
<evidence type="ECO:0000259" key="3">
    <source>
        <dbReference type="PROSITE" id="PS50057"/>
    </source>
</evidence>
<feature type="compositionally biased region" description="Basic and acidic residues" evidence="2">
    <location>
        <begin position="1568"/>
        <end position="1583"/>
    </location>
</feature>
<feature type="region of interest" description="Disordered" evidence="2">
    <location>
        <begin position="4674"/>
        <end position="4706"/>
    </location>
</feature>
<feature type="compositionally biased region" description="Basic and acidic residues" evidence="2">
    <location>
        <begin position="4129"/>
        <end position="4144"/>
    </location>
</feature>
<feature type="compositionally biased region" description="Polar residues" evidence="2">
    <location>
        <begin position="3618"/>
        <end position="3633"/>
    </location>
</feature>
<feature type="compositionally biased region" description="Polar residues" evidence="2">
    <location>
        <begin position="4151"/>
        <end position="4161"/>
    </location>
</feature>
<dbReference type="InterPro" id="IPR019748">
    <property type="entry name" value="FERM_central"/>
</dbReference>
<feature type="region of interest" description="Disordered" evidence="2">
    <location>
        <begin position="3359"/>
        <end position="3442"/>
    </location>
</feature>
<feature type="compositionally biased region" description="Polar residues" evidence="2">
    <location>
        <begin position="1057"/>
        <end position="1072"/>
    </location>
</feature>
<dbReference type="SUPFAM" id="SSF47031">
    <property type="entry name" value="Second domain of FERM"/>
    <property type="match status" value="1"/>
</dbReference>
<organism evidence="4 5">
    <name type="scientific">Caenorhabditis auriculariae</name>
    <dbReference type="NCBI Taxonomy" id="2777116"/>
    <lineage>
        <taxon>Eukaryota</taxon>
        <taxon>Metazoa</taxon>
        <taxon>Ecdysozoa</taxon>
        <taxon>Nematoda</taxon>
        <taxon>Chromadorea</taxon>
        <taxon>Rhabditida</taxon>
        <taxon>Rhabditina</taxon>
        <taxon>Rhabditomorpha</taxon>
        <taxon>Rhabditoidea</taxon>
        <taxon>Rhabditidae</taxon>
        <taxon>Peloderinae</taxon>
        <taxon>Caenorhabditis</taxon>
    </lineage>
</organism>
<gene>
    <name evidence="4" type="ORF">CAUJ_LOCUS150</name>
</gene>
<dbReference type="FunFam" id="3.10.20.90:FF:000378">
    <property type="entry name" value="FERM domain (Protein4.1-ezrin-radixin-moesin) family"/>
    <property type="match status" value="1"/>
</dbReference>
<dbReference type="Gene3D" id="1.20.80.10">
    <property type="match status" value="1"/>
</dbReference>
<protein>
    <recommendedName>
        <fullName evidence="3">FERM domain-containing protein</fullName>
    </recommendedName>
</protein>
<feature type="region of interest" description="Disordered" evidence="2">
    <location>
        <begin position="2570"/>
        <end position="2610"/>
    </location>
</feature>
<feature type="compositionally biased region" description="Polar residues" evidence="2">
    <location>
        <begin position="2830"/>
        <end position="2845"/>
    </location>
</feature>
<evidence type="ECO:0000256" key="2">
    <source>
        <dbReference type="SAM" id="MobiDB-lite"/>
    </source>
</evidence>
<feature type="region of interest" description="Disordered" evidence="2">
    <location>
        <begin position="2236"/>
        <end position="2260"/>
    </location>
</feature>
<feature type="compositionally biased region" description="Polar residues" evidence="2">
    <location>
        <begin position="2042"/>
        <end position="2057"/>
    </location>
</feature>
<dbReference type="InterPro" id="IPR000299">
    <property type="entry name" value="FERM_domain"/>
</dbReference>
<feature type="compositionally biased region" description="Polar residues" evidence="2">
    <location>
        <begin position="3224"/>
        <end position="3243"/>
    </location>
</feature>
<feature type="region of interest" description="Disordered" evidence="2">
    <location>
        <begin position="3812"/>
        <end position="3837"/>
    </location>
</feature>
<feature type="compositionally biased region" description="Polar residues" evidence="2">
    <location>
        <begin position="2969"/>
        <end position="2979"/>
    </location>
</feature>
<feature type="region of interest" description="Disordered" evidence="2">
    <location>
        <begin position="4107"/>
        <end position="4172"/>
    </location>
</feature>
<dbReference type="Pfam" id="PF09379">
    <property type="entry name" value="FERM_N"/>
    <property type="match status" value="1"/>
</dbReference>
<keyword evidence="5" id="KW-1185">Reference proteome</keyword>
<dbReference type="Pfam" id="PF05902">
    <property type="entry name" value="4_1_CTD"/>
    <property type="match status" value="1"/>
</dbReference>
<dbReference type="GO" id="GO:0005856">
    <property type="term" value="C:cytoskeleton"/>
    <property type="evidence" value="ECO:0007669"/>
    <property type="project" value="InterPro"/>
</dbReference>
<dbReference type="GO" id="GO:0003779">
    <property type="term" value="F:actin binding"/>
    <property type="evidence" value="ECO:0007669"/>
    <property type="project" value="InterPro"/>
</dbReference>
<feature type="region of interest" description="Disordered" evidence="2">
    <location>
        <begin position="396"/>
        <end position="415"/>
    </location>
</feature>
<feature type="region of interest" description="Disordered" evidence="2">
    <location>
        <begin position="1783"/>
        <end position="1811"/>
    </location>
</feature>
<feature type="compositionally biased region" description="Polar residues" evidence="2">
    <location>
        <begin position="2633"/>
        <end position="2648"/>
    </location>
</feature>
<feature type="region of interest" description="Disordered" evidence="2">
    <location>
        <begin position="857"/>
        <end position="880"/>
    </location>
</feature>
<feature type="compositionally biased region" description="Polar residues" evidence="2">
    <location>
        <begin position="3560"/>
        <end position="3570"/>
    </location>
</feature>
<feature type="compositionally biased region" description="Polar residues" evidence="2">
    <location>
        <begin position="1254"/>
        <end position="1269"/>
    </location>
</feature>
<feature type="compositionally biased region" description="Polar residues" evidence="2">
    <location>
        <begin position="2772"/>
        <end position="2782"/>
    </location>
</feature>
<feature type="compositionally biased region" description="Polar residues" evidence="2">
    <location>
        <begin position="2239"/>
        <end position="2254"/>
    </location>
</feature>
<dbReference type="InterPro" id="IPR011993">
    <property type="entry name" value="PH-like_dom_sf"/>
</dbReference>
<proteinExistence type="predicted"/>
<feature type="compositionally biased region" description="Polar residues" evidence="2">
    <location>
        <begin position="802"/>
        <end position="812"/>
    </location>
</feature>
<feature type="region of interest" description="Disordered" evidence="2">
    <location>
        <begin position="799"/>
        <end position="819"/>
    </location>
</feature>
<dbReference type="PROSITE" id="PS50057">
    <property type="entry name" value="FERM_3"/>
    <property type="match status" value="1"/>
</dbReference>
<dbReference type="SUPFAM" id="SSF54236">
    <property type="entry name" value="Ubiquitin-like"/>
    <property type="match status" value="1"/>
</dbReference>
<feature type="region of interest" description="Disordered" evidence="2">
    <location>
        <begin position="1448"/>
        <end position="1473"/>
    </location>
</feature>
<sequence>MGKDGDPSGMKPGDLEAARPSSRLDSGDPRMQVARVLLPDGTHKEFALNRTSDGEALFRLVTADLSIEEREYFSLCFYEKTEGGRHWLYNDKKIAKQLKGLPWEFSFEVKFYPTTPTTLNDDHARYYVFLQLRRDILSGRLAASVATHAILGSYVAQAEFGDSPQTINEQYENFLRTARIVPDPNPEVLTKVVEFHKELRGRTASEVENLYLDTCKQLSLYGIHLFPAKDKNDDDVRVGVGSAGIYCLKSNSRESRFGWQNIVKISYRRSYFLVKLKPGEVDKNEAVVSYRLSDYLHAKRVWKCAVEHHTFFRLIQPEDKPKQSFFNFGSTRFRYHGRTQFQTKMASQMFDKPSTVERIQSSRASHSLENVARQPLTPLHYTDSELEQNKMASPAMSYNIDSRSPSKKQHDEKVGPPFLSPSYVVAADELSFTPESPCSAGAAYYLSERSSLRSPSSAYYSPTTPLSSGPVSPYDYSPHLASENSVQMRTKTKTGAHRNLFGRQSATSTETVRLVSFHEPVDDTIPMSVTYPANELPNIPINNIVHVYHDGRYQRLNTRQQRPPYLPPATSRNGVAVINNLQLLDEMEEQPLRYFVDVKHSGRTEMKSNRRQLHAGKEDIRENLNPRDYVFSDNQGSVLQRTECSKEIQPSHIMQYSSVYHTGHSYPSSSTEDNSVRLLTRVDPNLVVNNDNRGRARVSTSNVNASITSTQHTMSTTVRRQSPDAARTITLEAKISEVSENVELKKQKEKTAVLQQKHSQLKEDLEKSSLESKKKAVIHVKKEPPTEVEKHEVRLIARVAPDQQQEPEPSTSKQEKPAKLSNFFKRGQKSREVEYYPATSESYSGPIVSVERGEELQNIPLDTSTPTYASYSPKKTPSEAPVVVEQRRYRLIARLRHEGDEDEVDKNSIQPEAYGFASTAFEGDVDEMVPEKELESNPLRQHASVYHHGQSWVKDQVSTEVPKPDEVERKKKAVIHVKKEPPTQVEKHEVRLIARIAPDQQQEPEPSTSKQEKPAKLSNFFKRGQKSREVEYYPATSEFYSGPIVSVERGEELQNIPLDTSTPTYASYSPKKTPSEAPVVVEQRRYRLIARLRHEGDEDEVDKNSIQPEAYGFASTAFEGDVDEMVPEKELESNPLRQHASVYHHGQSWVKDQVSTEVPKPDEVERKKKAVIHVKKEPPTQVEKHEVRLIARIAPDQQQEPEPSTNKQEKPAKLSNFFKRGQKSREVEYYPATSEFYSGPIVSVERGEELQNIPLDTSTPTYASYSPKKTPSEAPVVVEQRRYRLIARLRHEGDEDEVDKNSIRPEAYGFASTAFEGDVDEMVPEKELESNPLRQHASVYHHGQSWVKDQVSTEVPKPDEVERKKKAVIHVKKEPPTEVECHEVRLIARVAPDQQQEPEPSTSKQEKPAKLSNFFKRGQKSREVEYYPATSESYSGPIVSVERGEELQNIPLDTSTPSYASYSPKKTPSEAPVVVEQRRYRLIARLRHEGDEDEVDKNSIQPEAYGFASTAFEGDVDDMVPEKELESNPLRQHASVYHHGQSWVKDQVSTEVPKPDEVEKKKKAVIHVKKEPPTEVEKHEVRLIARVAPDQQQEPEPSTSKQEKPAKLSNFFKRGQKSREVEYCPATSESYSGPIVSVERGEELQNIPLDTSTPSYASYSPKKTPSEAPVVVEQRRYRLIARLRHEGDEDEVDKNSIRPEAYGFASTAFEGDVDEMVPEKELESNPLRQHASVYHHGQSWVKDQVSTEVPKPDEVERKKKAVIHVKKEPPTEVEKHEVRLIARVAPDQQQEPEPSTSKQEKPAKLSNFFKRGQKSREVEYCPATSESYSGPIVSVERGEELQNIPLDTSTPTYASYSPKKTPSEAPVVVEQRRYRLIARLRHEGDEDEVDKNSIRPEAYGFASTAFEGDVDEMVPEKELESNPLRQHASVYHHGQSWVKDQVSTEVPKPDEVERKKKAVIHVKKEPPTEVEKHEVRLIARVAPDQQQEPEPSTSKQEKPAKLSNFFKRGPKSREVEYYPATSETYTGPIVSVERGEELQNIPLDTSTPTYASYSPKKTPSEAPVVVEQRRYRLIARLRHEGDEDEVDKNSIQPEAYGFASTAFEGDVDEMVPEKELESNPLRQHASVYHHGQSWVKDQVSTEVPKPDEVERKKKAVIHVKKEPPTEVEKHEVRLIARIAPDQQQEPEPSTSKQEKPAKLSNFFKRGQKSREVEYYPATSETYTGPIVSVERGEELQNIPLDTSTPSYASYSPKKTPSEAPVVVEQRRYRLIARLRHEGDEDEVDKNSIQPEAYGFASTAFEGDVDEMVPEKELELNPLRQHASVYHHGQSWVKDQVSTEVPKPDEVERKKKAVIHVKKEPPTEVEKHEVRLIARIAPDQQQEPEPSTSKQEKPAKLSNFFKRGQKSREVEYYPATSESYSGPIVSVERGEELQNIPLDTSTPTYASYSPKKTPSEAPVVVEQRRYRLIARLRHEGDEDEVDKNSIQPEAYGFASTAFEGDVDEMVPEKELESNPLRQHASVYHHGQSWVKDQVSTEVPKPDEVERKKKAVIHVKKEPPTEVEKHEVRLIARVAPDQQQEPEPSTSKQEKPAKLSNFFKRGPKSREVEYYPATSETYTGPIVSVERGEELQNIPLDTSTPSYASYSPKKTPSEAPVVVEQRRYRLIARLRHEGDEDEVDKNSIQPEAYGFASTAFEGDVDEMVPEKELESNPLRQHASVYHHGQSWVKDQVSTEVPKPDEVERKKKAVIHVKKEPPTEVEKHEVRLIARIAPDQQQEPEPSTSKQEKPAKLSNFFKRGQKSREVEYYPATSESNSGPIVSVERGEELQNIPLDTSTPSYASYSPKKTPSKAPVVVEQRRSRLIARLRHEGDEDEVDRNSIQPEAYGFASTAFEGDVDEMVPEKELESNPLRQHASVYHHGQSWVKDQVSTEVPKPDEVERKKKAVIHVKKEPPTEVEKHEVHLIARIAPDQQQKPEPSTSKQEKPAKLSNFFKRGPKSREVEYYPATSETYTGPIVSVERNEELQNIPLDTSTPSYASYSPKKTPSEAPVVVEQRRYRLIARLRHEGDEDEVDKNSIQPEAYGFASTAFEGDVDEMVPEKELESNPLRQHASVYHHGQSWVKDQVSTEVPKPDEVERKKKAVIHVKKEPPTEVEKHEVRLIARIAPDQQQEPEPSTSKQEKSAKLSNFFRRGQKSREVEYYPATSESYSGPIVSVERGEELQNIPLDTSTPSYASYSPKKTPSESPVVVEQRRYRLIARLRHEGDEDEVDKNSIQPEAYGFASTAFEGDVDEMVPEKELELNPLRQHASVYHHGQSWVKDQVSTEVSKPDEVERKKKAVIHVKKEPPTEVEKHEVRLIARIAPDQQQEPEPSTSKQEKPAKLSNFFKRGQKSREVEYCPATSESYSGPIVSVERGEELQNIPLDTSTPSYASYSPKKTPSEAPVVVEQRRYRLIARLRHEGDEDEVDKNSIQPEAYGFASTAFEGDVDEMVPEKELESNPLRQHASVYHHGQSWVKDQVSTEVPKPDEVERKKKAVIHVKKEPPTEVEKHEVRLIARIAPDQQQKPEPSTSKQEKPAKLSNFFKRGQKSREVEYYPATSESNSGPIVSVERGDELQNIPLDTSTPSYASYSPKKTPSKAPVVVEQRRYRLIARLRHEGDEDEVDRNSIQPEAYGFASTAFEGDVDEMVPEKELESNPLRQHASVYHHGQSWVKDQVSTEVPKPDEVERKKKAVIHVKKEPPTEVEKHEVRLIARIAPDQQQKPEPSTSKQEKPAKLSNFFKRGPKSREVEYYPATSETYTGPIVSVERNEELQNIPLDTSTPTYASYSPKKTPSEAPVVVEQRRYRLIARLRHEGDEDEVDKNSIQPEAYGFASTAFEGDVDEMVPEKELELNPLRQHASVYHHGQSWVKDQVSTEVSKPDEVERKKKAVIHVKKEPPTEVEKHEVRLIARIAPDQQQEPEPSTSKQEKSAKLSNFFKRVQKSREVEYYPATSESYSGPIVSVERGEELQNIPLDTSTPSYASYSPKKTPSESPVVVEQRRYRLIARLRHEGDEDEVDKNSIQPEAYGFASTAFEGDVDEMVPEKELELNPLRQHASVYHHGQSWVKDQVSTEVSKPDEVERKKKAVIHVKKEPPTEVEKHEVRLIARIAPDQQQEPEPSTSKQEKPAKLSSFFKRGQKYREVEYYPATSESYSGPIVSVERGEELQNIPLDTSTPTYASYSPKKTPSEAPVVVEQRRYRLIARLRHEGDEDEVDKNSIQPEAYGFASTAFEGDVDEMVPEKELESNPLRQHASVYHHGQSWVKDQVSTEVPKPDEVERKKKAVIHVKKEPPTEVEKHEVRLIARIAPDQQQEPEPSTSKQEKSAKLSNFFKRGQKSREVEYYPATSESNSGPIVSVERGEELQNIPLDTSTPTYASYSPKKTPSEAPVVVEQRRYRLIARLRHEGDEDEVDKNSIQPEAYGFASTAFEGDVDEMVPEKELESNPLLQHASVYHHGQSWVKDQVSTEVPKPDEVERKKKAVIHVKKEPLTEVEKRELRLIAKVLPQQRDHFSLPSSEGRGESGSDNIKTLKLLQDLEKIAFPSSEKAKAPRATVVTYLPSSLRFEPKAARVEGCTADGNNFVEINLERRVEVQLEPLYCLRGAGIGAVSEDESGLIFTSTPPSMSPPERSFLARLGLKRDKKGKQSRKGKNETNSSESSDSDDEKRRFAVITSEIPKKGKVDDVKPVVFSPTEEQLRMVRQETRETEYRLKGEGLSAGFNPADPSLSTTMAEAERLNASSPRLEHAERTFTVRATAPIPVSFEESGQPHTTVSSWQENSELPEQVVTDYDEHGNKITRTIRTSQVKHTVQKQTFQNYIVDDDQNPVGVVQVERSREQLTPVGQEAKNGYGVAESHTRTMTYDANGGDDAWGGQGLGEFVSSKTVTQGNRTIETITYKVEKDGIIETRVEHRVTIHSDAAIDHDSELSQAILEATQMNPDMTVEKIEVRQETTN</sequence>
<feature type="compositionally biased region" description="Low complexity" evidence="2">
    <location>
        <begin position="454"/>
        <end position="468"/>
    </location>
</feature>
<feature type="region of interest" description="Disordered" evidence="2">
    <location>
        <begin position="1"/>
        <end position="29"/>
    </location>
</feature>
<dbReference type="SMART" id="SM01195">
    <property type="entry name" value="FA"/>
    <property type="match status" value="1"/>
</dbReference>
<feature type="compositionally biased region" description="Polar residues" evidence="2">
    <location>
        <begin position="2575"/>
        <end position="2585"/>
    </location>
</feature>
<dbReference type="FunFam" id="1.20.80.10:FF:000031">
    <property type="entry name" value="FERM domain (Protein4.1-ezrin-radixin-moesin) family"/>
    <property type="match status" value="1"/>
</dbReference>
<dbReference type="SUPFAM" id="SSF50729">
    <property type="entry name" value="PH domain-like"/>
    <property type="match status" value="1"/>
</dbReference>
<dbReference type="PRINTS" id="PR00935">
    <property type="entry name" value="BAND41"/>
</dbReference>
<feature type="compositionally biased region" description="Polar residues" evidence="2">
    <location>
        <begin position="2378"/>
        <end position="2388"/>
    </location>
</feature>
<feature type="compositionally biased region" description="Polar residues" evidence="2">
    <location>
        <begin position="1590"/>
        <end position="1600"/>
    </location>
</feature>
<dbReference type="InterPro" id="IPR014847">
    <property type="entry name" value="FA"/>
</dbReference>
<feature type="region of interest" description="Disordered" evidence="2">
    <location>
        <begin position="2433"/>
        <end position="2456"/>
    </location>
</feature>
<feature type="compositionally biased region" description="Polar residues" evidence="2">
    <location>
        <begin position="999"/>
        <end position="1009"/>
    </location>
</feature>
<dbReference type="GO" id="GO:0031032">
    <property type="term" value="P:actomyosin structure organization"/>
    <property type="evidence" value="ECO:0007669"/>
    <property type="project" value="TreeGrafter"/>
</dbReference>
<feature type="region of interest" description="Disordered" evidence="2">
    <location>
        <begin position="1192"/>
        <end position="1218"/>
    </location>
</feature>
<dbReference type="Gene3D" id="3.10.20.90">
    <property type="entry name" value="Phosphatidylinositol 3-kinase Catalytic Subunit, Chain A, domain 1"/>
    <property type="match status" value="1"/>
</dbReference>